<comment type="similarity">
    <text evidence="2">Belongs to the peptidase C19 family. USP14/UBP6 subfamily.</text>
</comment>
<dbReference type="OrthoDB" id="333239at2759"/>
<dbReference type="GO" id="GO:0061136">
    <property type="term" value="P:regulation of proteasomal protein catabolic process"/>
    <property type="evidence" value="ECO:0007669"/>
    <property type="project" value="TreeGrafter"/>
</dbReference>
<keyword evidence="3 7" id="KW-0645">Protease</keyword>
<evidence type="ECO:0000256" key="3">
    <source>
        <dbReference type="ARBA" id="ARBA00022670"/>
    </source>
</evidence>
<dbReference type="GO" id="GO:0043161">
    <property type="term" value="P:proteasome-mediated ubiquitin-dependent protein catabolic process"/>
    <property type="evidence" value="ECO:0007669"/>
    <property type="project" value="InterPro"/>
</dbReference>
<evidence type="ECO:0000313" key="12">
    <source>
        <dbReference type="EMBL" id="CAG9564186.1"/>
    </source>
</evidence>
<feature type="chain" id="PRO_5035173883" description="Ubiquitin carboxyl-terminal hydrolase" evidence="9">
    <location>
        <begin position="24"/>
        <end position="511"/>
    </location>
</feature>
<dbReference type="AlphaFoldDB" id="A0A8J2VTC2"/>
<evidence type="ECO:0000313" key="13">
    <source>
        <dbReference type="Proteomes" id="UP000789524"/>
    </source>
</evidence>
<evidence type="ECO:0000259" key="11">
    <source>
        <dbReference type="PROSITE" id="PS50235"/>
    </source>
</evidence>
<dbReference type="InterPro" id="IPR028889">
    <property type="entry name" value="USP"/>
</dbReference>
<feature type="domain" description="USP" evidence="11">
    <location>
        <begin position="118"/>
        <end position="481"/>
    </location>
</feature>
<dbReference type="GO" id="GO:0070628">
    <property type="term" value="F:proteasome binding"/>
    <property type="evidence" value="ECO:0007669"/>
    <property type="project" value="TreeGrafter"/>
</dbReference>
<evidence type="ECO:0000256" key="4">
    <source>
        <dbReference type="ARBA" id="ARBA00022786"/>
    </source>
</evidence>
<dbReference type="SUPFAM" id="SSF54001">
    <property type="entry name" value="Cysteine proteinases"/>
    <property type="match status" value="1"/>
</dbReference>
<dbReference type="PANTHER" id="PTHR43982:SF1">
    <property type="entry name" value="UBIQUITIN CARBOXYL-TERMINAL HYDROLASE 14"/>
    <property type="match status" value="1"/>
</dbReference>
<dbReference type="SMART" id="SM00213">
    <property type="entry name" value="UBQ"/>
    <property type="match status" value="1"/>
</dbReference>
<evidence type="ECO:0000256" key="9">
    <source>
        <dbReference type="SAM" id="SignalP"/>
    </source>
</evidence>
<dbReference type="EC" id="3.4.19.12" evidence="7"/>
<sequence length="511" mass="56207">MTLIKLVATNLFVFFVTVKVKWGKEMYPGVEVNTDDDPVLFKAQIFALTGVQPERQKVVCKGVTLRDDAWGNFKLTNNALVLVMGSKEEDVPAAPVEQTRFVEDMNESELATALDLPEGLINLGNTCYMNATVQCLKTVPELKNALLNYDPTSGGGTAGGLTSALSETMRSLEGGGAGACAAAAARLLHALHAAAPRLAERGAGGQLAQQDASECWTEIIRALSMRLQSTPETHSKPLIEQYFGGTLDVELVCSEADEPPTRSTETFLQLSCFISQDVKYLQSGLRSKMSEQITKMSETLGRDAVYTKTSKISRLPAYLTVQFVRFYYKEKESINAKILKDVKFPLELDVYELCSTELQERLTPMRTKFKELEEASVEAALSSKNKNHGDSKKEIKRKATLPYWFENDVGSNNSGYYRLQAVLTHRGRSSSSGHYVAWVARGDGWLRCDDDAVTPVTEEEVLKLSGGGDWHCAYLLLYGPKILELSQEEESPEPMITDDASGPDPPTALAV</sequence>
<dbReference type="InterPro" id="IPR001394">
    <property type="entry name" value="Peptidase_C19_UCH"/>
</dbReference>
<evidence type="ECO:0000256" key="2">
    <source>
        <dbReference type="ARBA" id="ARBA00008739"/>
    </source>
</evidence>
<dbReference type="Gene3D" id="3.90.70.10">
    <property type="entry name" value="Cysteine proteinases"/>
    <property type="match status" value="1"/>
</dbReference>
<evidence type="ECO:0000256" key="5">
    <source>
        <dbReference type="ARBA" id="ARBA00022801"/>
    </source>
</evidence>
<keyword evidence="4 7" id="KW-0833">Ubl conjugation pathway</keyword>
<feature type="domain" description="Ubiquitin-like" evidence="10">
    <location>
        <begin position="16"/>
        <end position="90"/>
    </location>
</feature>
<dbReference type="InterPro" id="IPR018200">
    <property type="entry name" value="USP_CS"/>
</dbReference>
<dbReference type="CDD" id="cd02657">
    <property type="entry name" value="Peptidase_C19A"/>
    <property type="match status" value="1"/>
</dbReference>
<dbReference type="InterPro" id="IPR000626">
    <property type="entry name" value="Ubiquitin-like_dom"/>
</dbReference>
<dbReference type="Gene3D" id="3.10.20.90">
    <property type="entry name" value="Phosphatidylinositol 3-kinase Catalytic Subunit, Chain A, domain 1"/>
    <property type="match status" value="1"/>
</dbReference>
<proteinExistence type="inferred from homology"/>
<keyword evidence="6 7" id="KW-0788">Thiol protease</keyword>
<comment type="catalytic activity">
    <reaction evidence="1 7">
        <text>Thiol-dependent hydrolysis of ester, thioester, amide, peptide and isopeptide bonds formed by the C-terminal Gly of ubiquitin (a 76-residue protein attached to proteins as an intracellular targeting signal).</text>
        <dbReference type="EC" id="3.4.19.12"/>
    </reaction>
</comment>
<comment type="caution">
    <text evidence="12">The sequence shown here is derived from an EMBL/GenBank/DDBJ whole genome shotgun (WGS) entry which is preliminary data.</text>
</comment>
<dbReference type="InterPro" id="IPR038765">
    <property type="entry name" value="Papain-like_cys_pep_sf"/>
</dbReference>
<reference evidence="12" key="1">
    <citation type="submission" date="2021-09" db="EMBL/GenBank/DDBJ databases">
        <authorList>
            <person name="Martin H S."/>
        </authorList>
    </citation>
    <scope>NUCLEOTIDE SEQUENCE</scope>
</reference>
<feature type="signal peptide" evidence="9">
    <location>
        <begin position="1"/>
        <end position="23"/>
    </location>
</feature>
<evidence type="ECO:0000256" key="8">
    <source>
        <dbReference type="SAM" id="MobiDB-lite"/>
    </source>
</evidence>
<evidence type="ECO:0000256" key="7">
    <source>
        <dbReference type="RuleBase" id="RU366025"/>
    </source>
</evidence>
<evidence type="ECO:0000256" key="6">
    <source>
        <dbReference type="ARBA" id="ARBA00022807"/>
    </source>
</evidence>
<name>A0A8J2VTC2_9NEOP</name>
<dbReference type="FunFam" id="3.90.70.10:FF:000032">
    <property type="entry name" value="Ubiquitin carboxyl-terminal hydrolase 14"/>
    <property type="match status" value="1"/>
</dbReference>
<dbReference type="Pfam" id="PF00443">
    <property type="entry name" value="UCH"/>
    <property type="match status" value="1"/>
</dbReference>
<keyword evidence="13" id="KW-1185">Reference proteome</keyword>
<dbReference type="PANTHER" id="PTHR43982">
    <property type="entry name" value="UBIQUITIN CARBOXYL-TERMINAL HYDROLASE"/>
    <property type="match status" value="1"/>
</dbReference>
<dbReference type="SUPFAM" id="SSF54236">
    <property type="entry name" value="Ubiquitin-like"/>
    <property type="match status" value="1"/>
</dbReference>
<evidence type="ECO:0000256" key="1">
    <source>
        <dbReference type="ARBA" id="ARBA00000707"/>
    </source>
</evidence>
<dbReference type="Proteomes" id="UP000789524">
    <property type="component" value="Unassembled WGS sequence"/>
</dbReference>
<feature type="region of interest" description="Disordered" evidence="8">
    <location>
        <begin position="488"/>
        <end position="511"/>
    </location>
</feature>
<accession>A0A8J2VTC2</accession>
<dbReference type="GO" id="GO:0004843">
    <property type="term" value="F:cysteine-type deubiquitinase activity"/>
    <property type="evidence" value="ECO:0007669"/>
    <property type="project" value="UniProtKB-UniRule"/>
</dbReference>
<dbReference type="InterPro" id="IPR044635">
    <property type="entry name" value="UBP14-like"/>
</dbReference>
<dbReference type="GO" id="GO:0016579">
    <property type="term" value="P:protein deubiquitination"/>
    <property type="evidence" value="ECO:0007669"/>
    <property type="project" value="InterPro"/>
</dbReference>
<dbReference type="PROSITE" id="PS00973">
    <property type="entry name" value="USP_2"/>
    <property type="match status" value="1"/>
</dbReference>
<dbReference type="PROSITE" id="PS50235">
    <property type="entry name" value="USP_3"/>
    <property type="match status" value="1"/>
</dbReference>
<organism evidence="12 13">
    <name type="scientific">Danaus chrysippus</name>
    <name type="common">African queen</name>
    <dbReference type="NCBI Taxonomy" id="151541"/>
    <lineage>
        <taxon>Eukaryota</taxon>
        <taxon>Metazoa</taxon>
        <taxon>Ecdysozoa</taxon>
        <taxon>Arthropoda</taxon>
        <taxon>Hexapoda</taxon>
        <taxon>Insecta</taxon>
        <taxon>Pterygota</taxon>
        <taxon>Neoptera</taxon>
        <taxon>Endopterygota</taxon>
        <taxon>Lepidoptera</taxon>
        <taxon>Glossata</taxon>
        <taxon>Ditrysia</taxon>
        <taxon>Papilionoidea</taxon>
        <taxon>Nymphalidae</taxon>
        <taxon>Danainae</taxon>
        <taxon>Danaini</taxon>
        <taxon>Danaina</taxon>
        <taxon>Danaus</taxon>
        <taxon>Anosia</taxon>
    </lineage>
</organism>
<dbReference type="EMBL" id="CAKASE010000050">
    <property type="protein sequence ID" value="CAG9564186.1"/>
    <property type="molecule type" value="Genomic_DNA"/>
</dbReference>
<gene>
    <name evidence="12" type="ORF">DCHRY22_LOCUS5207</name>
</gene>
<dbReference type="CDD" id="cd16104">
    <property type="entry name" value="Ubl_USP14_like"/>
    <property type="match status" value="1"/>
</dbReference>
<dbReference type="PROSITE" id="PS00972">
    <property type="entry name" value="USP_1"/>
    <property type="match status" value="1"/>
</dbReference>
<dbReference type="InterPro" id="IPR029071">
    <property type="entry name" value="Ubiquitin-like_domsf"/>
</dbReference>
<evidence type="ECO:0000259" key="10">
    <source>
        <dbReference type="PROSITE" id="PS50053"/>
    </source>
</evidence>
<dbReference type="PROSITE" id="PS50053">
    <property type="entry name" value="UBIQUITIN_2"/>
    <property type="match status" value="1"/>
</dbReference>
<protein>
    <recommendedName>
        <fullName evidence="7">Ubiquitin carboxyl-terminal hydrolase</fullName>
        <ecNumber evidence="7">3.4.19.12</ecNumber>
    </recommendedName>
</protein>
<keyword evidence="9" id="KW-0732">Signal</keyword>
<keyword evidence="5 7" id="KW-0378">Hydrolase</keyword>